<dbReference type="Proteomes" id="UP001236369">
    <property type="component" value="Unassembled WGS sequence"/>
</dbReference>
<dbReference type="EMBL" id="JAUSVV010000014">
    <property type="protein sequence ID" value="MDQ0444659.1"/>
    <property type="molecule type" value="Genomic_DNA"/>
</dbReference>
<keyword evidence="2" id="KW-1185">Reference proteome</keyword>
<protein>
    <submittedName>
        <fullName evidence="1">Head-tail adaptor</fullName>
    </submittedName>
</protein>
<evidence type="ECO:0000313" key="2">
    <source>
        <dbReference type="Proteomes" id="UP001236369"/>
    </source>
</evidence>
<dbReference type="Gene3D" id="2.40.10.270">
    <property type="entry name" value="Bacteriophage SPP1 head-tail adaptor protein"/>
    <property type="match status" value="1"/>
</dbReference>
<reference evidence="1 2" key="1">
    <citation type="submission" date="2023-07" db="EMBL/GenBank/DDBJ databases">
        <title>Genomic Encyclopedia of Type Strains, Phase IV (KMG-IV): sequencing the most valuable type-strain genomes for metagenomic binning, comparative biology and taxonomic classification.</title>
        <authorList>
            <person name="Goeker M."/>
        </authorList>
    </citation>
    <scope>NUCLEOTIDE SEQUENCE [LARGE SCALE GENOMIC DNA]</scope>
    <source>
        <strain evidence="1 2">DSM 19562</strain>
    </source>
</reference>
<sequence>MDPGRLDLRVTFLQRPGEGRERGAYEAAFTLWGNYRQETSREAAEGGRAQDVESGTLVVRDTAQSRTLTNADRCLILGRDFAIEGVGLPDRRSRLIRLRVSSHLGGA</sequence>
<accession>A0ABU0HT43</accession>
<organism evidence="1 2">
    <name type="scientific">Methylobacterium persicinum</name>
    <dbReference type="NCBI Taxonomy" id="374426"/>
    <lineage>
        <taxon>Bacteria</taxon>
        <taxon>Pseudomonadati</taxon>
        <taxon>Pseudomonadota</taxon>
        <taxon>Alphaproteobacteria</taxon>
        <taxon>Hyphomicrobiales</taxon>
        <taxon>Methylobacteriaceae</taxon>
        <taxon>Methylobacterium</taxon>
    </lineage>
</organism>
<dbReference type="InterPro" id="IPR008767">
    <property type="entry name" value="Phage_SPP1_head-tail_adaptor"/>
</dbReference>
<dbReference type="InterPro" id="IPR038666">
    <property type="entry name" value="SSP1_head-tail_sf"/>
</dbReference>
<dbReference type="Pfam" id="PF05521">
    <property type="entry name" value="Phage_HCP"/>
    <property type="match status" value="1"/>
</dbReference>
<proteinExistence type="predicted"/>
<name>A0ABU0HT43_9HYPH</name>
<comment type="caution">
    <text evidence="1">The sequence shown here is derived from an EMBL/GenBank/DDBJ whole genome shotgun (WGS) entry which is preliminary data.</text>
</comment>
<dbReference type="RefSeq" id="WP_238249404.1">
    <property type="nucleotide sequence ID" value="NZ_BPQX01000030.1"/>
</dbReference>
<evidence type="ECO:0000313" key="1">
    <source>
        <dbReference type="EMBL" id="MDQ0444659.1"/>
    </source>
</evidence>
<gene>
    <name evidence="1" type="ORF">QO016_004176</name>
</gene>